<dbReference type="AlphaFoldDB" id="A0AAF0YH21"/>
<proteinExistence type="predicted"/>
<gene>
    <name evidence="1" type="ORF">LOC62_07G008956</name>
</gene>
<accession>A0AAF0YH21</accession>
<dbReference type="Proteomes" id="UP000827549">
    <property type="component" value="Chromosome 7"/>
</dbReference>
<keyword evidence="2" id="KW-1185">Reference proteome</keyword>
<sequence>MSSIVLDHTAHILDTVIAHRSWDAFFAMRATCSTVSDKIIAIMYRHIVVDVNESDDTHVLIRDPYHLKPLIHLYRYSTLYSFSFTLGDALERLKKHIRIVDYNGVKPADQTWPLLDALGTVTASAPSTRAPFSEGLTDQYVLPPHHQMTVVMAIHNDRTFH</sequence>
<dbReference type="GeneID" id="87812120"/>
<evidence type="ECO:0000313" key="1">
    <source>
        <dbReference type="EMBL" id="WOO85457.1"/>
    </source>
</evidence>
<reference evidence="1" key="1">
    <citation type="submission" date="2023-10" db="EMBL/GenBank/DDBJ databases">
        <authorList>
            <person name="Noh H."/>
        </authorList>
    </citation>
    <scope>NUCLEOTIDE SEQUENCE</scope>
    <source>
        <strain evidence="1">DUCC4014</strain>
    </source>
</reference>
<name>A0AAF0YH21_9TREE</name>
<evidence type="ECO:0000313" key="2">
    <source>
        <dbReference type="Proteomes" id="UP000827549"/>
    </source>
</evidence>
<protein>
    <submittedName>
        <fullName evidence="1">Uncharacterized protein</fullName>
    </submittedName>
</protein>
<dbReference type="RefSeq" id="XP_062631483.1">
    <property type="nucleotide sequence ID" value="XM_062775499.1"/>
</dbReference>
<dbReference type="EMBL" id="CP086720">
    <property type="protein sequence ID" value="WOO85457.1"/>
    <property type="molecule type" value="Genomic_DNA"/>
</dbReference>
<organism evidence="1 2">
    <name type="scientific">Vanrija pseudolonga</name>
    <dbReference type="NCBI Taxonomy" id="143232"/>
    <lineage>
        <taxon>Eukaryota</taxon>
        <taxon>Fungi</taxon>
        <taxon>Dikarya</taxon>
        <taxon>Basidiomycota</taxon>
        <taxon>Agaricomycotina</taxon>
        <taxon>Tremellomycetes</taxon>
        <taxon>Trichosporonales</taxon>
        <taxon>Trichosporonaceae</taxon>
        <taxon>Vanrija</taxon>
    </lineage>
</organism>